<dbReference type="NCBIfam" id="TIGR00114">
    <property type="entry name" value="lumazine-synth"/>
    <property type="match status" value="1"/>
</dbReference>
<dbReference type="GO" id="GO:0005758">
    <property type="term" value="C:mitochondrial intermembrane space"/>
    <property type="evidence" value="ECO:0007669"/>
    <property type="project" value="TreeGrafter"/>
</dbReference>
<dbReference type="EC" id="2.5.1.78" evidence="3 7"/>
<dbReference type="EMBL" id="BTGC01000003">
    <property type="protein sequence ID" value="GMM50065.1"/>
    <property type="molecule type" value="Genomic_DNA"/>
</dbReference>
<sequence>MEFKDKGSYEVSDKAKDMKVLIVHARWNEKVVNALVNRAAERLVELGVAKTNIDIVSVAGSYELPFGVYAHNKNDGVTPFKETNTSRYDATIAIGTLIKGDTMHFEFIADAVAKELMSLQFKISRPIIFGLLTCFTEEQALERAGLIEGHRNLGEDWAEAAIEMAAKLK</sequence>
<evidence type="ECO:0000256" key="2">
    <source>
        <dbReference type="ARBA" id="ARBA00007424"/>
    </source>
</evidence>
<evidence type="ECO:0000256" key="5">
    <source>
        <dbReference type="ARBA" id="ARBA00022679"/>
    </source>
</evidence>
<comment type="similarity">
    <text evidence="2 7">Belongs to the DMRL synthase family.</text>
</comment>
<dbReference type="CDD" id="cd09209">
    <property type="entry name" value="Lumazine_synthase-I"/>
    <property type="match status" value="1"/>
</dbReference>
<reference evidence="8 9" key="1">
    <citation type="journal article" date="2023" name="Elife">
        <title>Identification of key yeast species and microbe-microbe interactions impacting larval growth of Drosophila in the wild.</title>
        <authorList>
            <person name="Mure A."/>
            <person name="Sugiura Y."/>
            <person name="Maeda R."/>
            <person name="Honda K."/>
            <person name="Sakurai N."/>
            <person name="Takahashi Y."/>
            <person name="Watada M."/>
            <person name="Katoh T."/>
            <person name="Gotoh A."/>
            <person name="Gotoh Y."/>
            <person name="Taniguchi I."/>
            <person name="Nakamura K."/>
            <person name="Hayashi T."/>
            <person name="Katayama T."/>
            <person name="Uemura T."/>
            <person name="Hattori Y."/>
        </authorList>
    </citation>
    <scope>NUCLEOTIDE SEQUENCE [LARGE SCALE GENOMIC DNA]</scope>
    <source>
        <strain evidence="8 9">SB-73</strain>
    </source>
</reference>
<dbReference type="GO" id="GO:0009231">
    <property type="term" value="P:riboflavin biosynthetic process"/>
    <property type="evidence" value="ECO:0007669"/>
    <property type="project" value="UniProtKB-KW"/>
</dbReference>
<dbReference type="InterPro" id="IPR002180">
    <property type="entry name" value="LS/RS"/>
</dbReference>
<name>A0AAV5REV3_STABA</name>
<evidence type="ECO:0000256" key="6">
    <source>
        <dbReference type="ARBA" id="ARBA00048785"/>
    </source>
</evidence>
<evidence type="ECO:0000256" key="7">
    <source>
        <dbReference type="RuleBase" id="RU003795"/>
    </source>
</evidence>
<dbReference type="InterPro" id="IPR034964">
    <property type="entry name" value="LS"/>
</dbReference>
<dbReference type="AlphaFoldDB" id="A0AAV5REV3"/>
<comment type="pathway">
    <text evidence="1 7">Cofactor biosynthesis; riboflavin biosynthesis; riboflavin from 2-hydroxy-3-oxobutyl phosphate and 5-amino-6-(D-ribitylamino)uracil: step 1/2.</text>
</comment>
<comment type="caution">
    <text evidence="8">The sequence shown here is derived from an EMBL/GenBank/DDBJ whole genome shotgun (WGS) entry which is preliminary data.</text>
</comment>
<keyword evidence="5 7" id="KW-0808">Transferase</keyword>
<evidence type="ECO:0000313" key="9">
    <source>
        <dbReference type="Proteomes" id="UP001362899"/>
    </source>
</evidence>
<comment type="catalytic activity">
    <reaction evidence="6 7">
        <text>(2S)-2-hydroxy-3-oxobutyl phosphate + 5-amino-6-(D-ribitylamino)uracil = 6,7-dimethyl-8-(1-D-ribityl)lumazine + phosphate + 2 H2O + H(+)</text>
        <dbReference type="Rhea" id="RHEA:26152"/>
        <dbReference type="ChEBI" id="CHEBI:15377"/>
        <dbReference type="ChEBI" id="CHEBI:15378"/>
        <dbReference type="ChEBI" id="CHEBI:15934"/>
        <dbReference type="ChEBI" id="CHEBI:43474"/>
        <dbReference type="ChEBI" id="CHEBI:58201"/>
        <dbReference type="ChEBI" id="CHEBI:58830"/>
        <dbReference type="EC" id="2.5.1.78"/>
    </reaction>
</comment>
<dbReference type="Proteomes" id="UP001362899">
    <property type="component" value="Unassembled WGS sequence"/>
</dbReference>
<dbReference type="Pfam" id="PF00885">
    <property type="entry name" value="DMRL_synthase"/>
    <property type="match status" value="1"/>
</dbReference>
<dbReference type="PANTHER" id="PTHR21058:SF0">
    <property type="entry name" value="6,7-DIMETHYL-8-RIBITYLLUMAZINE SYNTHASE"/>
    <property type="match status" value="1"/>
</dbReference>
<evidence type="ECO:0000313" key="8">
    <source>
        <dbReference type="EMBL" id="GMM50065.1"/>
    </source>
</evidence>
<dbReference type="InterPro" id="IPR036467">
    <property type="entry name" value="LS/RS_sf"/>
</dbReference>
<gene>
    <name evidence="8" type="ORF">DASB73_010230</name>
</gene>
<evidence type="ECO:0000256" key="1">
    <source>
        <dbReference type="ARBA" id="ARBA00004917"/>
    </source>
</evidence>
<dbReference type="GO" id="GO:0000906">
    <property type="term" value="F:6,7-dimethyl-8-ribityllumazine synthase activity"/>
    <property type="evidence" value="ECO:0007669"/>
    <property type="project" value="UniProtKB-EC"/>
</dbReference>
<dbReference type="GO" id="GO:0009349">
    <property type="term" value="C:riboflavin synthase complex"/>
    <property type="evidence" value="ECO:0007669"/>
    <property type="project" value="UniProtKB-UniRule"/>
</dbReference>
<accession>A0AAV5REV3</accession>
<dbReference type="HAMAP" id="MF_00178">
    <property type="entry name" value="Lumazine_synth"/>
    <property type="match status" value="1"/>
</dbReference>
<dbReference type="PANTHER" id="PTHR21058">
    <property type="entry name" value="6,7-DIMETHYL-8-RIBITYLLUMAZINE SYNTHASE DMRL SYNTHASE LUMAZINE SYNTHASE"/>
    <property type="match status" value="1"/>
</dbReference>
<dbReference type="Gene3D" id="3.40.50.960">
    <property type="entry name" value="Lumazine/riboflavin synthase"/>
    <property type="match status" value="2"/>
</dbReference>
<evidence type="ECO:0000256" key="3">
    <source>
        <dbReference type="ARBA" id="ARBA00012664"/>
    </source>
</evidence>
<proteinExistence type="inferred from homology"/>
<protein>
    <recommendedName>
        <fullName evidence="3 7">6,7-dimethyl-8-ribityllumazine synthase</fullName>
        <shortName evidence="7">DMRL synthase</shortName>
        <ecNumber evidence="3 7">2.5.1.78</ecNumber>
    </recommendedName>
</protein>
<keyword evidence="9" id="KW-1185">Reference proteome</keyword>
<dbReference type="SUPFAM" id="SSF52121">
    <property type="entry name" value="Lumazine synthase"/>
    <property type="match status" value="1"/>
</dbReference>
<comment type="function">
    <text evidence="7">Catalyzes the formation of 6,7-dimethyl-8-ribityllumazine by condensation of 5-amino-6-(D-ribitylamino)uracil with 3,4-dihydroxy-2-butanone 4-phosphate. This is the penultimate step in the biosynthesis of riboflavin.</text>
</comment>
<organism evidence="8 9">
    <name type="scientific">Starmerella bacillaris</name>
    <name type="common">Yeast</name>
    <name type="synonym">Candida zemplinina</name>
    <dbReference type="NCBI Taxonomy" id="1247836"/>
    <lineage>
        <taxon>Eukaryota</taxon>
        <taxon>Fungi</taxon>
        <taxon>Dikarya</taxon>
        <taxon>Ascomycota</taxon>
        <taxon>Saccharomycotina</taxon>
        <taxon>Dipodascomycetes</taxon>
        <taxon>Dipodascales</taxon>
        <taxon>Trichomonascaceae</taxon>
        <taxon>Starmerella</taxon>
    </lineage>
</organism>
<keyword evidence="4 7" id="KW-0686">Riboflavin biosynthesis</keyword>
<evidence type="ECO:0000256" key="4">
    <source>
        <dbReference type="ARBA" id="ARBA00022619"/>
    </source>
</evidence>